<evidence type="ECO:0000313" key="2">
    <source>
        <dbReference type="EMBL" id="MBY5960177.1"/>
    </source>
</evidence>
<evidence type="ECO:0008006" key="4">
    <source>
        <dbReference type="Google" id="ProtNLM"/>
    </source>
</evidence>
<keyword evidence="3" id="KW-1185">Reference proteome</keyword>
<dbReference type="AlphaFoldDB" id="A0A953L8U2"/>
<name>A0A953L8U2_9BACT</name>
<sequence>MKHFDSLLYALGQLSEYARHYIHGKKQILKLDLTERAAGILSKLISRVVIFIFVIFFILFASLTLAIGLSMYFSSFLAGFGIVSGIYLILIILVIVFRKLLIMRPLIDVILKDINE</sequence>
<reference evidence="2" key="1">
    <citation type="submission" date="2021-06" db="EMBL/GenBank/DDBJ databases">
        <title>44 bacteria genomes isolated from Dapeng, Shenzhen.</title>
        <authorList>
            <person name="Zheng W."/>
            <person name="Yu S."/>
            <person name="Huang Y."/>
        </authorList>
    </citation>
    <scope>NUCLEOTIDE SEQUENCE</scope>
    <source>
        <strain evidence="2">DP5N28-2</strain>
    </source>
</reference>
<dbReference type="RefSeq" id="WP_222581726.1">
    <property type="nucleotide sequence ID" value="NZ_JAHVHU010000025.1"/>
</dbReference>
<dbReference type="Proteomes" id="UP000753961">
    <property type="component" value="Unassembled WGS sequence"/>
</dbReference>
<evidence type="ECO:0000313" key="3">
    <source>
        <dbReference type="Proteomes" id="UP000753961"/>
    </source>
</evidence>
<evidence type="ECO:0000256" key="1">
    <source>
        <dbReference type="SAM" id="Phobius"/>
    </source>
</evidence>
<keyword evidence="1" id="KW-0472">Membrane</keyword>
<feature type="transmembrane region" description="Helical" evidence="1">
    <location>
        <begin position="76"/>
        <end position="97"/>
    </location>
</feature>
<comment type="caution">
    <text evidence="2">The sequence shown here is derived from an EMBL/GenBank/DDBJ whole genome shotgun (WGS) entry which is preliminary data.</text>
</comment>
<keyword evidence="1" id="KW-0812">Transmembrane</keyword>
<feature type="transmembrane region" description="Helical" evidence="1">
    <location>
        <begin position="48"/>
        <end position="70"/>
    </location>
</feature>
<proteinExistence type="predicted"/>
<keyword evidence="1" id="KW-1133">Transmembrane helix</keyword>
<accession>A0A953L8U2</accession>
<gene>
    <name evidence="2" type="ORF">KUV50_18635</name>
</gene>
<organism evidence="2 3">
    <name type="scientific">Membranihabitans marinus</name>
    <dbReference type="NCBI Taxonomy" id="1227546"/>
    <lineage>
        <taxon>Bacteria</taxon>
        <taxon>Pseudomonadati</taxon>
        <taxon>Bacteroidota</taxon>
        <taxon>Saprospiria</taxon>
        <taxon>Saprospirales</taxon>
        <taxon>Saprospiraceae</taxon>
        <taxon>Membranihabitans</taxon>
    </lineage>
</organism>
<protein>
    <recommendedName>
        <fullName evidence="4">Holin-X, holin superfamily III</fullName>
    </recommendedName>
</protein>
<dbReference type="EMBL" id="JAHVHU010000025">
    <property type="protein sequence ID" value="MBY5960177.1"/>
    <property type="molecule type" value="Genomic_DNA"/>
</dbReference>